<accession>A0A7H1KNG5</accession>
<dbReference type="EMBL" id="MT776523">
    <property type="protein sequence ID" value="QNT35479.1"/>
    <property type="molecule type" value="Genomic_DNA"/>
</dbReference>
<dbReference type="AlphaFoldDB" id="A0A7H1KNG5"/>
<reference evidence="1" key="1">
    <citation type="submission" date="2020-07" db="EMBL/GenBank/DDBJ databases">
        <title>Unique genomic features of the anaerobic methanotrophic archaea.</title>
        <authorList>
            <person name="Chadwick G.L."/>
            <person name="Skennerton C.T."/>
            <person name="Laso-Perez R."/>
            <person name="Leu A.O."/>
            <person name="Speth D.R."/>
            <person name="Yu H."/>
            <person name="Morgan-Lang C."/>
            <person name="Hatzenpichler R."/>
            <person name="Goudeau D."/>
            <person name="Malmstrom R."/>
            <person name="Brazelton W.J."/>
            <person name="Woyke T."/>
            <person name="Hallam S.J."/>
            <person name="Tyson G.W."/>
            <person name="Wegener G."/>
            <person name="Boetius A."/>
            <person name="Orphan V."/>
        </authorList>
    </citation>
    <scope>NUCLEOTIDE SEQUENCE</scope>
</reference>
<dbReference type="SUPFAM" id="SSF52540">
    <property type="entry name" value="P-loop containing nucleoside triphosphate hydrolases"/>
    <property type="match status" value="1"/>
</dbReference>
<protein>
    <submittedName>
        <fullName evidence="1">Uncharacterized protein</fullName>
    </submittedName>
</protein>
<evidence type="ECO:0000313" key="1">
    <source>
        <dbReference type="EMBL" id="QNT35479.1"/>
    </source>
</evidence>
<name>A0A7H1KNG5_9EURY</name>
<proteinExistence type="predicted"/>
<sequence length="116" mass="13735">MLHSGSYVYIGQFNVPRKQQKVSGRYFTPRLTLKRLSEEECYHVIDRTLDETGVVFEETIKEKVYEYTEGHPYELQVLCFNLYDNGIKGRVTLDQWSPALNETLLEFRRDGMGWYV</sequence>
<organism evidence="1">
    <name type="scientific">uncultured Methanosarcinales archaeon</name>
    <dbReference type="NCBI Taxonomy" id="183757"/>
    <lineage>
        <taxon>Archaea</taxon>
        <taxon>Methanobacteriati</taxon>
        <taxon>Methanobacteriota</taxon>
        <taxon>Stenosarchaea group</taxon>
        <taxon>Methanomicrobia</taxon>
        <taxon>Methanosarcinales</taxon>
        <taxon>environmental samples</taxon>
    </lineage>
</organism>
<dbReference type="InterPro" id="IPR027417">
    <property type="entry name" value="P-loop_NTPase"/>
</dbReference>
<gene>
    <name evidence="1" type="ORF">EKMJPAOO_00029</name>
</gene>